<evidence type="ECO:0000313" key="1">
    <source>
        <dbReference type="EMBL" id="MBM7716126.1"/>
    </source>
</evidence>
<organism evidence="1 2">
    <name type="scientific">Siminovitchia thermophila</name>
    <dbReference type="NCBI Taxonomy" id="1245522"/>
    <lineage>
        <taxon>Bacteria</taxon>
        <taxon>Bacillati</taxon>
        <taxon>Bacillota</taxon>
        <taxon>Bacilli</taxon>
        <taxon>Bacillales</taxon>
        <taxon>Bacillaceae</taxon>
        <taxon>Siminovitchia</taxon>
    </lineage>
</organism>
<dbReference type="EMBL" id="JAFBFH010000022">
    <property type="protein sequence ID" value="MBM7716126.1"/>
    <property type="molecule type" value="Genomic_DNA"/>
</dbReference>
<reference evidence="1 2" key="1">
    <citation type="submission" date="2021-01" db="EMBL/GenBank/DDBJ databases">
        <title>Genomic Encyclopedia of Type Strains, Phase IV (KMG-IV): sequencing the most valuable type-strain genomes for metagenomic binning, comparative biology and taxonomic classification.</title>
        <authorList>
            <person name="Goeker M."/>
        </authorList>
    </citation>
    <scope>NUCLEOTIDE SEQUENCE [LARGE SCALE GENOMIC DNA]</scope>
    <source>
        <strain evidence="1 2">DSM 105453</strain>
    </source>
</reference>
<accession>A0ABS2R901</accession>
<protein>
    <submittedName>
        <fullName evidence="1">Uncharacterized protein</fullName>
    </submittedName>
</protein>
<sequence length="433" mass="49927">MKKINFCFFTVPCFLTVILLFPNLIIAENKDQERDILFLGKYSKDEIHQITETRNSIKKVEGADIIPSFSDDISSENINKYDSIAVSYEVVKNNKSLSKKLKENLENGKKVYLYGDLTFEDYSKVLEVDISLDTKTRNNEVKKLVFGNNNNNGNDSKTLEIEAIDKLQIIGYSLNKEDNIKVLGLNISHHDENGKTEIIPDSLYLKGILRYEQKDIENDSVTLNNVPGEPVLRNDVLLVGEAFYITDIVGEIQSNWYLYKLLDEQDPDWDYFLLDNAVKPKIMKHNGSFFGSTWRATFMRINHILPSHLKSRLIESTPKDTEGDDYGNYSLSISFPWQISFTIPYRSKPTIQLDEDLKLNQSDWYVEAQMFGKYRGLESSREQYRFITAWTAGTDHPVGNNITEMIVRNYVEFTSGIDASTDTGNQFLVRYRH</sequence>
<gene>
    <name evidence="1" type="ORF">JOC94_003137</name>
</gene>
<proteinExistence type="predicted"/>
<keyword evidence="2" id="KW-1185">Reference proteome</keyword>
<comment type="caution">
    <text evidence="1">The sequence shown here is derived from an EMBL/GenBank/DDBJ whole genome shotgun (WGS) entry which is preliminary data.</text>
</comment>
<name>A0ABS2R901_9BACI</name>
<dbReference type="RefSeq" id="WP_077112946.1">
    <property type="nucleotide sequence ID" value="NZ_JAFBFH010000022.1"/>
</dbReference>
<dbReference type="Proteomes" id="UP000823485">
    <property type="component" value="Unassembled WGS sequence"/>
</dbReference>
<evidence type="ECO:0000313" key="2">
    <source>
        <dbReference type="Proteomes" id="UP000823485"/>
    </source>
</evidence>